<feature type="transmembrane region" description="Helical" evidence="9">
    <location>
        <begin position="39"/>
        <end position="58"/>
    </location>
</feature>
<keyword evidence="8" id="KW-0902">Two-component regulatory system</keyword>
<evidence type="ECO:0000259" key="10">
    <source>
        <dbReference type="Pfam" id="PF07730"/>
    </source>
</evidence>
<dbReference type="Proteomes" id="UP000636960">
    <property type="component" value="Unassembled WGS sequence"/>
</dbReference>
<dbReference type="AlphaFoldDB" id="A0A919JTR2"/>
<dbReference type="GO" id="GO:0046983">
    <property type="term" value="F:protein dimerization activity"/>
    <property type="evidence" value="ECO:0007669"/>
    <property type="project" value="InterPro"/>
</dbReference>
<dbReference type="SUPFAM" id="SSF55874">
    <property type="entry name" value="ATPase domain of HSP90 chaperone/DNA topoisomerase II/histidine kinase"/>
    <property type="match status" value="1"/>
</dbReference>
<dbReference type="InterPro" id="IPR025828">
    <property type="entry name" value="Put_sensor_dom"/>
</dbReference>
<accession>A0A919JTR2</accession>
<keyword evidence="6 12" id="KW-0418">Kinase</keyword>
<feature type="transmembrane region" description="Helical" evidence="9">
    <location>
        <begin position="115"/>
        <end position="145"/>
    </location>
</feature>
<evidence type="ECO:0000313" key="13">
    <source>
        <dbReference type="Proteomes" id="UP000636960"/>
    </source>
</evidence>
<keyword evidence="9" id="KW-0812">Transmembrane</keyword>
<dbReference type="CDD" id="cd16917">
    <property type="entry name" value="HATPase_UhpB-NarQ-NarX-like"/>
    <property type="match status" value="1"/>
</dbReference>
<dbReference type="Gene3D" id="3.30.565.10">
    <property type="entry name" value="Histidine kinase-like ATPase, C-terminal domain"/>
    <property type="match status" value="1"/>
</dbReference>
<protein>
    <recommendedName>
        <fullName evidence="2">histidine kinase</fullName>
        <ecNumber evidence="2">2.7.13.3</ecNumber>
    </recommendedName>
</protein>
<gene>
    <name evidence="12" type="ORF">Ari01nite_08090</name>
</gene>
<proteinExistence type="predicted"/>
<reference evidence="12" key="1">
    <citation type="submission" date="2021-01" db="EMBL/GenBank/DDBJ databases">
        <title>Whole genome shotgun sequence of Actinoplanes rishiriensis NBRC 108556.</title>
        <authorList>
            <person name="Komaki H."/>
            <person name="Tamura T."/>
        </authorList>
    </citation>
    <scope>NUCLEOTIDE SEQUENCE</scope>
    <source>
        <strain evidence="12">NBRC 108556</strain>
    </source>
</reference>
<name>A0A919JTR2_9ACTN</name>
<keyword evidence="3" id="KW-0597">Phosphoprotein</keyword>
<evidence type="ECO:0000313" key="12">
    <source>
        <dbReference type="EMBL" id="GIE93344.1"/>
    </source>
</evidence>
<organism evidence="12 13">
    <name type="scientific">Paractinoplanes rishiriensis</name>
    <dbReference type="NCBI Taxonomy" id="1050105"/>
    <lineage>
        <taxon>Bacteria</taxon>
        <taxon>Bacillati</taxon>
        <taxon>Actinomycetota</taxon>
        <taxon>Actinomycetes</taxon>
        <taxon>Micromonosporales</taxon>
        <taxon>Micromonosporaceae</taxon>
        <taxon>Paractinoplanes</taxon>
    </lineage>
</organism>
<comment type="caution">
    <text evidence="12">The sequence shown here is derived from an EMBL/GenBank/DDBJ whole genome shotgun (WGS) entry which is preliminary data.</text>
</comment>
<dbReference type="RefSeq" id="WP_203779480.1">
    <property type="nucleotide sequence ID" value="NZ_BOMV01000007.1"/>
</dbReference>
<keyword evidence="13" id="KW-1185">Reference proteome</keyword>
<evidence type="ECO:0000256" key="5">
    <source>
        <dbReference type="ARBA" id="ARBA00022741"/>
    </source>
</evidence>
<dbReference type="GO" id="GO:0005524">
    <property type="term" value="F:ATP binding"/>
    <property type="evidence" value="ECO:0007669"/>
    <property type="project" value="UniProtKB-KW"/>
</dbReference>
<sequence length="428" mass="45607">METRDWIRDGLRAIAGGVLAIGLALTNFLLFVLFVVSLVLTPVLGLGLVLLPLVTRLIRARAAAARHIAGWWGVPIARPYRPRPEGTLPVGPGAYRQIVTDPATWRDFAWLLPGALVGVVLGVVSLAVPLYGIEGILLLPLWIWLGTGDYGYGAIWPIENVGDGLLSVPQGVLILTIGVLAAPYLRRADAWFTRLLLAPTRNAELRSRVTELTVTRADTVDAQAAELRRIERDLHDGAQARLVALGMTIGLAEEMVHRDPESALKLLAEARETSSTALVELRHLVRGIHPPVLAERGLDGAVRALALHLRIPTSVDSEVTERLATPVESAAYFAVAEALANVTRHSGATFAFVSIRRAGDVLHLEVGDDGAGGADPSAGTGLRGIERRLAAFDGTMSLSSPPGGPTIVTMELPCELSSPRTTLSSGTD</sequence>
<dbReference type="EC" id="2.7.13.3" evidence="2"/>
<evidence type="ECO:0000256" key="8">
    <source>
        <dbReference type="ARBA" id="ARBA00023012"/>
    </source>
</evidence>
<dbReference type="GO" id="GO:0000155">
    <property type="term" value="F:phosphorelay sensor kinase activity"/>
    <property type="evidence" value="ECO:0007669"/>
    <property type="project" value="InterPro"/>
</dbReference>
<dbReference type="Gene3D" id="1.20.5.1930">
    <property type="match status" value="1"/>
</dbReference>
<evidence type="ECO:0000256" key="6">
    <source>
        <dbReference type="ARBA" id="ARBA00022777"/>
    </source>
</evidence>
<dbReference type="InterPro" id="IPR011712">
    <property type="entry name" value="Sig_transdc_His_kin_sub3_dim/P"/>
</dbReference>
<dbReference type="Pfam" id="PF07730">
    <property type="entry name" value="HisKA_3"/>
    <property type="match status" value="1"/>
</dbReference>
<keyword evidence="7" id="KW-0067">ATP-binding</keyword>
<evidence type="ECO:0000256" key="1">
    <source>
        <dbReference type="ARBA" id="ARBA00000085"/>
    </source>
</evidence>
<feature type="transmembrane region" description="Helical" evidence="9">
    <location>
        <begin position="12"/>
        <end position="33"/>
    </location>
</feature>
<feature type="domain" description="Signal transduction histidine kinase subgroup 3 dimerisation and phosphoacceptor" evidence="10">
    <location>
        <begin position="226"/>
        <end position="293"/>
    </location>
</feature>
<keyword evidence="5" id="KW-0547">Nucleotide-binding</keyword>
<evidence type="ECO:0000256" key="2">
    <source>
        <dbReference type="ARBA" id="ARBA00012438"/>
    </source>
</evidence>
<dbReference type="PANTHER" id="PTHR24421">
    <property type="entry name" value="NITRATE/NITRITE SENSOR PROTEIN NARX-RELATED"/>
    <property type="match status" value="1"/>
</dbReference>
<feature type="transmembrane region" description="Helical" evidence="9">
    <location>
        <begin position="165"/>
        <end position="185"/>
    </location>
</feature>
<evidence type="ECO:0000256" key="9">
    <source>
        <dbReference type="SAM" id="Phobius"/>
    </source>
</evidence>
<comment type="catalytic activity">
    <reaction evidence="1">
        <text>ATP + protein L-histidine = ADP + protein N-phospho-L-histidine.</text>
        <dbReference type="EC" id="2.7.13.3"/>
    </reaction>
</comment>
<evidence type="ECO:0000256" key="3">
    <source>
        <dbReference type="ARBA" id="ARBA00022553"/>
    </source>
</evidence>
<dbReference type="EMBL" id="BOMV01000007">
    <property type="protein sequence ID" value="GIE93344.1"/>
    <property type="molecule type" value="Genomic_DNA"/>
</dbReference>
<keyword evidence="9" id="KW-0472">Membrane</keyword>
<dbReference type="InterPro" id="IPR050482">
    <property type="entry name" value="Sensor_HK_TwoCompSys"/>
</dbReference>
<evidence type="ECO:0000259" key="11">
    <source>
        <dbReference type="Pfam" id="PF13796"/>
    </source>
</evidence>
<dbReference type="GO" id="GO:0016020">
    <property type="term" value="C:membrane"/>
    <property type="evidence" value="ECO:0007669"/>
    <property type="project" value="InterPro"/>
</dbReference>
<feature type="domain" description="Putative sensor" evidence="11">
    <location>
        <begin position="19"/>
        <end position="197"/>
    </location>
</feature>
<keyword evidence="9" id="KW-1133">Transmembrane helix</keyword>
<dbReference type="InterPro" id="IPR036890">
    <property type="entry name" value="HATPase_C_sf"/>
</dbReference>
<evidence type="ECO:0000256" key="7">
    <source>
        <dbReference type="ARBA" id="ARBA00022840"/>
    </source>
</evidence>
<evidence type="ECO:0000256" key="4">
    <source>
        <dbReference type="ARBA" id="ARBA00022679"/>
    </source>
</evidence>
<keyword evidence="4" id="KW-0808">Transferase</keyword>
<dbReference type="PANTHER" id="PTHR24421:SF10">
    <property type="entry name" value="NITRATE_NITRITE SENSOR PROTEIN NARQ"/>
    <property type="match status" value="1"/>
</dbReference>
<dbReference type="Pfam" id="PF13796">
    <property type="entry name" value="Sensor"/>
    <property type="match status" value="1"/>
</dbReference>